<feature type="transmembrane region" description="Helical" evidence="2">
    <location>
        <begin position="163"/>
        <end position="185"/>
    </location>
</feature>
<comment type="similarity">
    <text evidence="1">Belongs to the YggT family.</text>
</comment>
<feature type="transmembrane region" description="Helical" evidence="2">
    <location>
        <begin position="69"/>
        <end position="89"/>
    </location>
</feature>
<name>A0A3P3XK74_9SPIR</name>
<dbReference type="PANTHER" id="PTHR33219:SF14">
    <property type="entry name" value="PROTEIN COFACTOR ASSEMBLY OF COMPLEX C SUBUNIT B CCB3, CHLOROPLASTIC-RELATED"/>
    <property type="match status" value="1"/>
</dbReference>
<dbReference type="AlphaFoldDB" id="A0A3P3XK74"/>
<dbReference type="PANTHER" id="PTHR33219">
    <property type="entry name" value="YLMG HOMOLOG PROTEIN 2, CHLOROPLASTIC"/>
    <property type="match status" value="1"/>
</dbReference>
<protein>
    <recommendedName>
        <fullName evidence="4">YggT family protein</fullName>
    </recommendedName>
</protein>
<feature type="transmembrane region" description="Helical" evidence="2">
    <location>
        <begin position="6"/>
        <end position="27"/>
    </location>
</feature>
<accession>A0A3P3XK74</accession>
<gene>
    <name evidence="3" type="ORF">SPIROBIBN47_340013</name>
</gene>
<dbReference type="InterPro" id="IPR003425">
    <property type="entry name" value="CCB3/YggT"/>
</dbReference>
<evidence type="ECO:0008006" key="4">
    <source>
        <dbReference type="Google" id="ProtNLM"/>
    </source>
</evidence>
<keyword evidence="2" id="KW-0472">Membrane</keyword>
<organism evidence="3">
    <name type="scientific">uncultured spirochete</name>
    <dbReference type="NCBI Taxonomy" id="156406"/>
    <lineage>
        <taxon>Bacteria</taxon>
        <taxon>Pseudomonadati</taxon>
        <taxon>Spirochaetota</taxon>
        <taxon>Spirochaetia</taxon>
        <taxon>Spirochaetales</taxon>
        <taxon>environmental samples</taxon>
    </lineage>
</organism>
<evidence type="ECO:0000256" key="1">
    <source>
        <dbReference type="ARBA" id="ARBA00010894"/>
    </source>
</evidence>
<dbReference type="GO" id="GO:0016020">
    <property type="term" value="C:membrane"/>
    <property type="evidence" value="ECO:0007669"/>
    <property type="project" value="InterPro"/>
</dbReference>
<evidence type="ECO:0000256" key="2">
    <source>
        <dbReference type="SAM" id="Phobius"/>
    </source>
</evidence>
<dbReference type="Pfam" id="PF02325">
    <property type="entry name" value="CCB3_YggT"/>
    <property type="match status" value="1"/>
</dbReference>
<reference evidence="3" key="1">
    <citation type="submission" date="2017-02" db="EMBL/GenBank/DDBJ databases">
        <authorList>
            <person name="Regsiter A."/>
            <person name="William W."/>
        </authorList>
    </citation>
    <scope>NUCLEOTIDE SEQUENCE</scope>
    <source>
        <strain evidence="3">Bib</strain>
    </source>
</reference>
<proteinExistence type="inferred from homology"/>
<keyword evidence="2" id="KW-1133">Transmembrane helix</keyword>
<dbReference type="EMBL" id="FWDM01000028">
    <property type="protein sequence ID" value="SLM14481.1"/>
    <property type="molecule type" value="Genomic_DNA"/>
</dbReference>
<keyword evidence="2" id="KW-0812">Transmembrane</keyword>
<evidence type="ECO:0000313" key="3">
    <source>
        <dbReference type="EMBL" id="SLM14481.1"/>
    </source>
</evidence>
<feature type="transmembrane region" description="Helical" evidence="2">
    <location>
        <begin position="95"/>
        <end position="121"/>
    </location>
</feature>
<sequence>MIFTALARIVSVVISVYMLLCAVRIFFSWVPSLAQTKWGSLIARLTDPYLELFRAIPLFRTPTVDFSPIVALAVLSVINNLFVTLSYAVRITVGFILSLLLDAGWSAISFLLGFFLVIALVRIIGYIAKLATLHPLWQILDGIINPLLFRVNRFIYRGRAVDYLQGLITGFVVVLLARAIGGWAIRILTSLLMSLPF</sequence>